<protein>
    <submittedName>
        <fullName evidence="1">Uncharacterized protein</fullName>
    </submittedName>
</protein>
<gene>
    <name evidence="1" type="ORF">GM668_11490</name>
</gene>
<organism evidence="1 2">
    <name type="scientific">Pseudoduganella ginsengisoli</name>
    <dbReference type="NCBI Taxonomy" id="1462440"/>
    <lineage>
        <taxon>Bacteria</taxon>
        <taxon>Pseudomonadati</taxon>
        <taxon>Pseudomonadota</taxon>
        <taxon>Betaproteobacteria</taxon>
        <taxon>Burkholderiales</taxon>
        <taxon>Oxalobacteraceae</taxon>
        <taxon>Telluria group</taxon>
        <taxon>Pseudoduganella</taxon>
    </lineage>
</organism>
<proteinExistence type="predicted"/>
<comment type="caution">
    <text evidence="1">The sequence shown here is derived from an EMBL/GenBank/DDBJ whole genome shotgun (WGS) entry which is preliminary data.</text>
</comment>
<evidence type="ECO:0000313" key="2">
    <source>
        <dbReference type="Proteomes" id="UP000484015"/>
    </source>
</evidence>
<name>A0A6L6PZP0_9BURK</name>
<evidence type="ECO:0000313" key="1">
    <source>
        <dbReference type="EMBL" id="MTW02706.1"/>
    </source>
</evidence>
<accession>A0A6L6PZP0</accession>
<keyword evidence="2" id="KW-1185">Reference proteome</keyword>
<sequence>MLRLGIHIRLTPNEIENLAFITGITPGQIRTIGDLKRYIRKCKRHYWGTSRDTRELHRLIDEAYRGCLEGHHLAAL</sequence>
<dbReference type="RefSeq" id="WP_155439105.1">
    <property type="nucleotide sequence ID" value="NZ_WNLA01000006.1"/>
</dbReference>
<dbReference type="AlphaFoldDB" id="A0A6L6PZP0"/>
<dbReference type="EMBL" id="WNLA01000006">
    <property type="protein sequence ID" value="MTW02706.1"/>
    <property type="molecule type" value="Genomic_DNA"/>
</dbReference>
<dbReference type="OrthoDB" id="8705323at2"/>
<dbReference type="Proteomes" id="UP000484015">
    <property type="component" value="Unassembled WGS sequence"/>
</dbReference>
<reference evidence="1 2" key="1">
    <citation type="submission" date="2019-11" db="EMBL/GenBank/DDBJ databases">
        <title>Type strains purchased from KCTC, JCM and DSMZ.</title>
        <authorList>
            <person name="Lu H."/>
        </authorList>
    </citation>
    <scope>NUCLEOTIDE SEQUENCE [LARGE SCALE GENOMIC DNA]</scope>
    <source>
        <strain evidence="1 2">KCTC 42409</strain>
    </source>
</reference>